<evidence type="ECO:0000313" key="11">
    <source>
        <dbReference type="EMBL" id="MBG9986654.1"/>
    </source>
</evidence>
<feature type="domain" description="RecF/RecN/SMC N-terminal" evidence="10">
    <location>
        <begin position="1"/>
        <end position="525"/>
    </location>
</feature>
<reference evidence="11 12" key="1">
    <citation type="submission" date="2020-07" db="EMBL/GenBank/DDBJ databases">
        <title>Facklamia lactis sp. nov., isolated from raw milk.</title>
        <authorList>
            <person name="Doll E.V."/>
            <person name="Huptas C."/>
            <person name="Staib L."/>
            <person name="Wenning M."/>
            <person name="Scherer S."/>
        </authorList>
    </citation>
    <scope>NUCLEOTIDE SEQUENCE [LARGE SCALE GENOMIC DNA]</scope>
    <source>
        <strain evidence="11 12">DSM 111018</strain>
    </source>
</reference>
<keyword evidence="5 9" id="KW-0227">DNA damage</keyword>
<dbReference type="PANTHER" id="PTHR11059">
    <property type="entry name" value="DNA REPAIR PROTEIN RECN"/>
    <property type="match status" value="1"/>
</dbReference>
<name>A0ABS0LR78_9LACT</name>
<proteinExistence type="inferred from homology"/>
<evidence type="ECO:0000256" key="2">
    <source>
        <dbReference type="ARBA" id="ARBA00009441"/>
    </source>
</evidence>
<dbReference type="Pfam" id="PF02463">
    <property type="entry name" value="SMC_N"/>
    <property type="match status" value="1"/>
</dbReference>
<accession>A0ABS0LR78</accession>
<keyword evidence="4" id="KW-0547">Nucleotide-binding</keyword>
<evidence type="ECO:0000256" key="3">
    <source>
        <dbReference type="ARBA" id="ARBA00021315"/>
    </source>
</evidence>
<dbReference type="EMBL" id="JACBXQ010000004">
    <property type="protein sequence ID" value="MBG9986654.1"/>
    <property type="molecule type" value="Genomic_DNA"/>
</dbReference>
<evidence type="ECO:0000313" key="12">
    <source>
        <dbReference type="Proteomes" id="UP000721415"/>
    </source>
</evidence>
<evidence type="ECO:0000256" key="9">
    <source>
        <dbReference type="PIRNR" id="PIRNR003128"/>
    </source>
</evidence>
<dbReference type="NCBIfam" id="TIGR00634">
    <property type="entry name" value="recN"/>
    <property type="match status" value="1"/>
</dbReference>
<keyword evidence="6" id="KW-0067">ATP-binding</keyword>
<comment type="caution">
    <text evidence="11">The sequence shown here is derived from an EMBL/GenBank/DDBJ whole genome shotgun (WGS) entry which is preliminary data.</text>
</comment>
<evidence type="ECO:0000256" key="1">
    <source>
        <dbReference type="ARBA" id="ARBA00003618"/>
    </source>
</evidence>
<keyword evidence="7 9" id="KW-0234">DNA repair</keyword>
<evidence type="ECO:0000259" key="10">
    <source>
        <dbReference type="Pfam" id="PF02463"/>
    </source>
</evidence>
<gene>
    <name evidence="11" type="primary">recN</name>
    <name evidence="11" type="ORF">HZY91_07070</name>
</gene>
<dbReference type="PIRSF" id="PIRSF003128">
    <property type="entry name" value="RecN"/>
    <property type="match status" value="1"/>
</dbReference>
<comment type="similarity">
    <text evidence="2 9">Belongs to the RecN family.</text>
</comment>
<keyword evidence="12" id="KW-1185">Reference proteome</keyword>
<dbReference type="PANTHER" id="PTHR11059:SF0">
    <property type="entry name" value="DNA REPAIR PROTEIN RECN"/>
    <property type="match status" value="1"/>
</dbReference>
<dbReference type="SUPFAM" id="SSF52540">
    <property type="entry name" value="P-loop containing nucleoside triphosphate hydrolases"/>
    <property type="match status" value="2"/>
</dbReference>
<dbReference type="Proteomes" id="UP000721415">
    <property type="component" value="Unassembled WGS sequence"/>
</dbReference>
<evidence type="ECO:0000256" key="7">
    <source>
        <dbReference type="ARBA" id="ARBA00023204"/>
    </source>
</evidence>
<sequence>MLSSLHIENFAIIDQVTIGFTSTMTVLSGETGAGKSIIIDALGILCGGRGSVDLIRKGTDRFVVEGIFTVQHNEMLLTKLDQLGFDTRDQENQLLIRRELNIAGKNTIRINGQLANVSLLKEIGRYLVDIHGQNEHQALLDVTTHIKMLDQYASEALGLVFNQFRQSYHTYNDLRKKLLNTQQDEQSQAQRLSFLEFQLQELEGLQIQLGEDEELQKQSKQLQHAQQITQNLDRVNLLLTDQDQSVAGQMDQVVMLLEELSPFDPQYQEYAQSIQSLQIDLQEIARKIAFSYDLPDYDDATIDEIESRLSQLEHFKRKYAMDLEELVAYQDSIAEEIYQINHKEAFLEDLKQEFTKAYQECMALAIQMSQIRQEQGKQLKEEIEEQLSQLYMPHSRFDIHFESVKVDDKISKLMAGQEFLRIQADGMDLLEFYAATNLGESSKSLIKVASGGELSRFMLALKTVFSRSQSVQTIVFDEIDSGVSGRVATAIANKMSEIAAHRQVLCITHLPQVAAAANNQLMIAKKIVEDRTVTAVYELTHKERIETIARMMAGETISQSSYELANELLSSYH</sequence>
<dbReference type="RefSeq" id="WP_197115575.1">
    <property type="nucleotide sequence ID" value="NZ_JACBXQ010000004.1"/>
</dbReference>
<comment type="function">
    <text evidence="1 9">May be involved in recombinational repair of damaged DNA.</text>
</comment>
<evidence type="ECO:0000256" key="5">
    <source>
        <dbReference type="ARBA" id="ARBA00022763"/>
    </source>
</evidence>
<dbReference type="InterPro" id="IPR003395">
    <property type="entry name" value="RecF/RecN/SMC_N"/>
</dbReference>
<evidence type="ECO:0000256" key="4">
    <source>
        <dbReference type="ARBA" id="ARBA00022741"/>
    </source>
</evidence>
<dbReference type="InterPro" id="IPR004604">
    <property type="entry name" value="DNA_recomb/repair_RecN"/>
</dbReference>
<organism evidence="11 12">
    <name type="scientific">Facklamia lactis</name>
    <dbReference type="NCBI Taxonomy" id="2749967"/>
    <lineage>
        <taxon>Bacteria</taxon>
        <taxon>Bacillati</taxon>
        <taxon>Bacillota</taxon>
        <taxon>Bacilli</taxon>
        <taxon>Lactobacillales</taxon>
        <taxon>Aerococcaceae</taxon>
        <taxon>Facklamia</taxon>
    </lineage>
</organism>
<evidence type="ECO:0000256" key="8">
    <source>
        <dbReference type="ARBA" id="ARBA00033408"/>
    </source>
</evidence>
<evidence type="ECO:0000256" key="6">
    <source>
        <dbReference type="ARBA" id="ARBA00022840"/>
    </source>
</evidence>
<dbReference type="InterPro" id="IPR027417">
    <property type="entry name" value="P-loop_NTPase"/>
</dbReference>
<dbReference type="Gene3D" id="3.40.50.300">
    <property type="entry name" value="P-loop containing nucleotide triphosphate hydrolases"/>
    <property type="match status" value="2"/>
</dbReference>
<dbReference type="CDD" id="cd03241">
    <property type="entry name" value="ABC_RecN"/>
    <property type="match status" value="2"/>
</dbReference>
<protein>
    <recommendedName>
        <fullName evidence="3 9">DNA repair protein RecN</fullName>
    </recommendedName>
    <alternativeName>
        <fullName evidence="8 9">Recombination protein N</fullName>
    </alternativeName>
</protein>